<dbReference type="Gene3D" id="1.10.3420.10">
    <property type="entry name" value="putative ntp pyrophosphohydrolase like domain"/>
    <property type="match status" value="1"/>
</dbReference>
<gene>
    <name evidence="1" type="ORF">vBAfaPQDWS595_36</name>
</gene>
<dbReference type="Proteomes" id="UP000827952">
    <property type="component" value="Segment"/>
</dbReference>
<name>A0AAE8Y374_9CAUD</name>
<evidence type="ECO:0000313" key="2">
    <source>
        <dbReference type="Proteomes" id="UP000827952"/>
    </source>
</evidence>
<dbReference type="EMBL" id="OK149171">
    <property type="protein sequence ID" value="UCR75520.1"/>
    <property type="molecule type" value="Genomic_DNA"/>
</dbReference>
<protein>
    <submittedName>
        <fullName evidence="1">NTP pyrophosphohydrolase protein</fullName>
    </submittedName>
</protein>
<reference evidence="1" key="1">
    <citation type="submission" date="2021-09" db="EMBL/GenBank/DDBJ databases">
        <title>Complete genome analysis of a novel Alcaligenes phage vB_Af_QDWS595.</title>
        <authorList>
            <person name="Jing Y."/>
            <person name="Wang J."/>
        </authorList>
    </citation>
    <scope>NUCLEOTIDE SEQUENCE</scope>
</reference>
<dbReference type="InterPro" id="IPR023292">
    <property type="entry name" value="NTP_PyroPHydrolase-like_dom_sf"/>
</dbReference>
<evidence type="ECO:0000313" key="1">
    <source>
        <dbReference type="EMBL" id="UCR75520.1"/>
    </source>
</evidence>
<organism evidence="1 2">
    <name type="scientific">Alcaligenes phage vB_Af_QDWS595</name>
    <dbReference type="NCBI Taxonomy" id="2877946"/>
    <lineage>
        <taxon>Viruses</taxon>
        <taxon>Duplodnaviria</taxon>
        <taxon>Heunggongvirae</taxon>
        <taxon>Uroviricota</taxon>
        <taxon>Caudoviricetes</taxon>
        <taxon>Schitoviridae</taxon>
        <taxon>Petruschkyvirus</taxon>
        <taxon>Petruschkyvirus QDWS595</taxon>
    </lineage>
</organism>
<keyword evidence="2" id="KW-1185">Reference proteome</keyword>
<accession>A0AAE8Y374</accession>
<sequence length="148" mass="16522">MTIRSTVLWFQQAIPEPNNIDFQVQMGVHAEENRETLEELLGLDNETIRILEQAKGALEKLANHLKTSPKVVVVLPPEKRINFLDGLCDTIVTSVGPAHCAGMDIIGAMTEVNASNWSKFVDGKPIFNENRKVMKGPSYFKPDLSKFV</sequence>
<proteinExistence type="predicted"/>